<dbReference type="KEGG" id="amij:EQM06_08385"/>
<keyword evidence="4 10" id="KW-0378">Hydrolase</keyword>
<evidence type="ECO:0000256" key="7">
    <source>
        <dbReference type="ARBA" id="ARBA00023239"/>
    </source>
</evidence>
<name>A0A410PWH8_9FIRM</name>
<protein>
    <recommendedName>
        <fullName evidence="10">Imidazole glycerol phosphate synthase subunit HisH</fullName>
        <ecNumber evidence="10">4.3.2.10</ecNumber>
    </recommendedName>
    <alternativeName>
        <fullName evidence="10">IGP synthase glutaminase subunit</fullName>
        <ecNumber evidence="10">3.5.1.2</ecNumber>
    </alternativeName>
    <alternativeName>
        <fullName evidence="10">IGP synthase subunit HisH</fullName>
    </alternativeName>
    <alternativeName>
        <fullName evidence="10">ImGP synthase subunit HisH</fullName>
        <shortName evidence="10">IGPS subunit HisH</shortName>
    </alternativeName>
</protein>
<dbReference type="PANTHER" id="PTHR42701">
    <property type="entry name" value="IMIDAZOLE GLYCEROL PHOSPHATE SYNTHASE SUBUNIT HISH"/>
    <property type="match status" value="1"/>
</dbReference>
<comment type="catalytic activity">
    <reaction evidence="8 10">
        <text>5-[(5-phospho-1-deoxy-D-ribulos-1-ylimino)methylamino]-1-(5-phospho-beta-D-ribosyl)imidazole-4-carboxamide + L-glutamine = D-erythro-1-(imidazol-4-yl)glycerol 3-phosphate + 5-amino-1-(5-phospho-beta-D-ribosyl)imidazole-4-carboxamide + L-glutamate + H(+)</text>
        <dbReference type="Rhea" id="RHEA:24793"/>
        <dbReference type="ChEBI" id="CHEBI:15378"/>
        <dbReference type="ChEBI" id="CHEBI:29985"/>
        <dbReference type="ChEBI" id="CHEBI:58278"/>
        <dbReference type="ChEBI" id="CHEBI:58359"/>
        <dbReference type="ChEBI" id="CHEBI:58475"/>
        <dbReference type="ChEBI" id="CHEBI:58525"/>
        <dbReference type="EC" id="4.3.2.10"/>
    </reaction>
</comment>
<dbReference type="InterPro" id="IPR010139">
    <property type="entry name" value="Imidazole-glycPsynth_HisH"/>
</dbReference>
<dbReference type="Pfam" id="PF00117">
    <property type="entry name" value="GATase"/>
    <property type="match status" value="1"/>
</dbReference>
<evidence type="ECO:0000256" key="11">
    <source>
        <dbReference type="PIRSR" id="PIRSR000495-1"/>
    </source>
</evidence>
<evidence type="ECO:0000256" key="8">
    <source>
        <dbReference type="ARBA" id="ARBA00047838"/>
    </source>
</evidence>
<feature type="active site" evidence="10 11">
    <location>
        <position position="187"/>
    </location>
</feature>
<dbReference type="HAMAP" id="MF_00278">
    <property type="entry name" value="HisH"/>
    <property type="match status" value="1"/>
</dbReference>
<dbReference type="EC" id="3.5.1.2" evidence="10"/>
<evidence type="ECO:0000256" key="9">
    <source>
        <dbReference type="ARBA" id="ARBA00049534"/>
    </source>
</evidence>
<evidence type="ECO:0000256" key="4">
    <source>
        <dbReference type="ARBA" id="ARBA00022801"/>
    </source>
</evidence>
<dbReference type="GO" id="GO:0016829">
    <property type="term" value="F:lyase activity"/>
    <property type="evidence" value="ECO:0007669"/>
    <property type="project" value="UniProtKB-KW"/>
</dbReference>
<dbReference type="OrthoDB" id="9807137at2"/>
<dbReference type="AlphaFoldDB" id="A0A410PWH8"/>
<dbReference type="InterPro" id="IPR017926">
    <property type="entry name" value="GATASE"/>
</dbReference>
<dbReference type="RefSeq" id="WP_128745882.1">
    <property type="nucleotide sequence ID" value="NZ_CP035281.1"/>
</dbReference>
<keyword evidence="6 10" id="KW-0368">Histidine biosynthesis</keyword>
<dbReference type="PROSITE" id="PS51273">
    <property type="entry name" value="GATASE_TYPE_1"/>
    <property type="match status" value="1"/>
</dbReference>
<organism evidence="13 14">
    <name type="scientific">Aminipila luticellarii</name>
    <dbReference type="NCBI Taxonomy" id="2507160"/>
    <lineage>
        <taxon>Bacteria</taxon>
        <taxon>Bacillati</taxon>
        <taxon>Bacillota</taxon>
        <taxon>Clostridia</taxon>
        <taxon>Peptostreptococcales</taxon>
        <taxon>Anaerovoracaceae</taxon>
        <taxon>Aminipila</taxon>
    </lineage>
</organism>
<dbReference type="GO" id="GO:0000107">
    <property type="term" value="F:imidazoleglycerol-phosphate synthase activity"/>
    <property type="evidence" value="ECO:0007669"/>
    <property type="project" value="UniProtKB-UniRule"/>
</dbReference>
<evidence type="ECO:0000313" key="14">
    <source>
        <dbReference type="Proteomes" id="UP000287601"/>
    </source>
</evidence>
<accession>A0A410PWH8</accession>
<keyword evidence="3 10" id="KW-0028">Amino-acid biosynthesis</keyword>
<comment type="subcellular location">
    <subcellularLocation>
        <location evidence="10">Cytoplasm</location>
    </subcellularLocation>
</comment>
<dbReference type="GO" id="GO:0005737">
    <property type="term" value="C:cytoplasm"/>
    <property type="evidence" value="ECO:0007669"/>
    <property type="project" value="UniProtKB-SubCell"/>
</dbReference>
<keyword evidence="7 10" id="KW-0456">Lyase</keyword>
<keyword evidence="14" id="KW-1185">Reference proteome</keyword>
<evidence type="ECO:0000259" key="12">
    <source>
        <dbReference type="Pfam" id="PF00117"/>
    </source>
</evidence>
<gene>
    <name evidence="10 13" type="primary">hisH</name>
    <name evidence="13" type="ORF">EQM06_08385</name>
</gene>
<evidence type="ECO:0000256" key="6">
    <source>
        <dbReference type="ARBA" id="ARBA00023102"/>
    </source>
</evidence>
<keyword evidence="10" id="KW-0963">Cytoplasm</keyword>
<dbReference type="InterPro" id="IPR029062">
    <property type="entry name" value="Class_I_gatase-like"/>
</dbReference>
<keyword evidence="5 10" id="KW-0315">Glutamine amidotransferase</keyword>
<dbReference type="SUPFAM" id="SSF52317">
    <property type="entry name" value="Class I glutamine amidotransferase-like"/>
    <property type="match status" value="1"/>
</dbReference>
<comment type="catalytic activity">
    <reaction evidence="9 10">
        <text>L-glutamine + H2O = L-glutamate + NH4(+)</text>
        <dbReference type="Rhea" id="RHEA:15889"/>
        <dbReference type="ChEBI" id="CHEBI:15377"/>
        <dbReference type="ChEBI" id="CHEBI:28938"/>
        <dbReference type="ChEBI" id="CHEBI:29985"/>
        <dbReference type="ChEBI" id="CHEBI:58359"/>
        <dbReference type="EC" id="3.5.1.2"/>
    </reaction>
</comment>
<evidence type="ECO:0000256" key="2">
    <source>
        <dbReference type="ARBA" id="ARBA00011152"/>
    </source>
</evidence>
<evidence type="ECO:0000256" key="5">
    <source>
        <dbReference type="ARBA" id="ARBA00022962"/>
    </source>
</evidence>
<sequence length="207" mass="22569">MIVIIDYGLGNLFSLKSAFASIGEQAVISGEKDIIRRADRILLPGVGAFGDAALKLRERALDGLIKEEVSKGKPLLGICLGMQLLFESSEEHGCHTGLGLIEGQIKPIAETVPAHLKIPHIGWNALHFPEDKEKSPIFKYIKEQDCVYFVHSYHAVGCKETVTATTEYGSELTAAVGYHQVYGCQFHPEKSGLTGLNILKAFCEIGD</sequence>
<evidence type="ECO:0000256" key="10">
    <source>
        <dbReference type="HAMAP-Rule" id="MF_00278"/>
    </source>
</evidence>
<comment type="pathway">
    <text evidence="1 10">Amino-acid biosynthesis; L-histidine biosynthesis; L-histidine from 5-phospho-alpha-D-ribose 1-diphosphate: step 5/9.</text>
</comment>
<proteinExistence type="inferred from homology"/>
<dbReference type="GO" id="GO:0000105">
    <property type="term" value="P:L-histidine biosynthetic process"/>
    <property type="evidence" value="ECO:0007669"/>
    <property type="project" value="UniProtKB-UniRule"/>
</dbReference>
<evidence type="ECO:0000256" key="1">
    <source>
        <dbReference type="ARBA" id="ARBA00005091"/>
    </source>
</evidence>
<comment type="subunit">
    <text evidence="2 10">Heterodimer of HisH and HisF.</text>
</comment>
<dbReference type="CDD" id="cd01748">
    <property type="entry name" value="GATase1_IGP_Synthase"/>
    <property type="match status" value="1"/>
</dbReference>
<dbReference type="GO" id="GO:0004359">
    <property type="term" value="F:glutaminase activity"/>
    <property type="evidence" value="ECO:0007669"/>
    <property type="project" value="UniProtKB-EC"/>
</dbReference>
<dbReference type="Proteomes" id="UP000287601">
    <property type="component" value="Chromosome"/>
</dbReference>
<comment type="function">
    <text evidence="10">IGPS catalyzes the conversion of PRFAR and glutamine to IGP, AICAR and glutamate. The HisH subunit catalyzes the hydrolysis of glutamine to glutamate and ammonia as part of the synthesis of IGP and AICAR. The resulting ammonia molecule is channeled to the active site of HisF.</text>
</comment>
<dbReference type="NCBIfam" id="TIGR01855">
    <property type="entry name" value="IMP_synth_hisH"/>
    <property type="match status" value="1"/>
</dbReference>
<evidence type="ECO:0000313" key="13">
    <source>
        <dbReference type="EMBL" id="QAT43236.1"/>
    </source>
</evidence>
<evidence type="ECO:0000256" key="3">
    <source>
        <dbReference type="ARBA" id="ARBA00022605"/>
    </source>
</evidence>
<dbReference type="Gene3D" id="3.40.50.880">
    <property type="match status" value="1"/>
</dbReference>
<dbReference type="PANTHER" id="PTHR42701:SF1">
    <property type="entry name" value="IMIDAZOLE GLYCEROL PHOSPHATE SYNTHASE SUBUNIT HISH"/>
    <property type="match status" value="1"/>
</dbReference>
<dbReference type="UniPathway" id="UPA00031">
    <property type="reaction ID" value="UER00010"/>
</dbReference>
<feature type="active site" evidence="10 11">
    <location>
        <position position="189"/>
    </location>
</feature>
<feature type="active site" description="Nucleophile" evidence="10 11">
    <location>
        <position position="79"/>
    </location>
</feature>
<reference evidence="13 14" key="1">
    <citation type="submission" date="2019-01" db="EMBL/GenBank/DDBJ databases">
        <title>Draft genomes of a novel of Aminipila strains.</title>
        <authorList>
            <person name="Ma S."/>
        </authorList>
    </citation>
    <scope>NUCLEOTIDE SEQUENCE [LARGE SCALE GENOMIC DNA]</scope>
    <source>
        <strain evidence="14">JN-39</strain>
    </source>
</reference>
<feature type="domain" description="Glutamine amidotransferase" evidence="12">
    <location>
        <begin position="3"/>
        <end position="201"/>
    </location>
</feature>
<dbReference type="EMBL" id="CP035281">
    <property type="protein sequence ID" value="QAT43236.1"/>
    <property type="molecule type" value="Genomic_DNA"/>
</dbReference>
<dbReference type="EC" id="4.3.2.10" evidence="10"/>
<dbReference type="PIRSF" id="PIRSF000495">
    <property type="entry name" value="Amidotransf_hisH"/>
    <property type="match status" value="1"/>
</dbReference>